<accession>A0A8J7W1F5</accession>
<dbReference type="PANTHER" id="PTHR42730">
    <property type="entry name" value="2-OXOGLUTARATE SYNTHASE SUBUNIT KORC"/>
    <property type="match status" value="1"/>
</dbReference>
<evidence type="ECO:0000256" key="2">
    <source>
        <dbReference type="SAM" id="Phobius"/>
    </source>
</evidence>
<proteinExistence type="predicted"/>
<evidence type="ECO:0000313" key="4">
    <source>
        <dbReference type="EMBL" id="MBR0598639.1"/>
    </source>
</evidence>
<keyword evidence="5" id="KW-1185">Reference proteome</keyword>
<keyword evidence="2" id="KW-0472">Membrane</keyword>
<dbReference type="AlphaFoldDB" id="A0A8J7W1F5"/>
<dbReference type="Pfam" id="PF01558">
    <property type="entry name" value="POR"/>
    <property type="match status" value="1"/>
</dbReference>
<dbReference type="SUPFAM" id="SSF53323">
    <property type="entry name" value="Pyruvate-ferredoxin oxidoreductase, PFOR, domain III"/>
    <property type="match status" value="1"/>
</dbReference>
<dbReference type="GO" id="GO:0016625">
    <property type="term" value="F:oxidoreductase activity, acting on the aldehyde or oxo group of donors, iron-sulfur protein as acceptor"/>
    <property type="evidence" value="ECO:0007669"/>
    <property type="project" value="InterPro"/>
</dbReference>
<sequence length="176" mass="18914">MATHKLVIAGFGGQGVMLIGQMIAYAGMLEGKEVTWMPAYGPEMRGGTANCTVIVSDKKISSPVVTEATAVVAMNLPSLVKFEPIVKPEGMLFVNTSLIKEQPARNDVEIYSIDANEIAVSLHNDKVSNMVVLGAIVNKTGIVKLESIEKVMEKLFTGNKAKLLPLNKQALTAWKA</sequence>
<keyword evidence="2" id="KW-0812">Transmembrane</keyword>
<name>A0A8J7W1F5_9FIRM</name>
<comment type="caution">
    <text evidence="4">The sequence shown here is derived from an EMBL/GenBank/DDBJ whole genome shotgun (WGS) entry which is preliminary data.</text>
</comment>
<protein>
    <submittedName>
        <fullName evidence="4">2-oxoacid:acceptor oxidoreductase family protein</fullName>
    </submittedName>
</protein>
<evidence type="ECO:0000259" key="3">
    <source>
        <dbReference type="Pfam" id="PF01558"/>
    </source>
</evidence>
<dbReference type="PANTHER" id="PTHR42730:SF1">
    <property type="entry name" value="2-OXOGLUTARATE SYNTHASE SUBUNIT KORC"/>
    <property type="match status" value="1"/>
</dbReference>
<dbReference type="EMBL" id="JAGSND010000007">
    <property type="protein sequence ID" value="MBR0598639.1"/>
    <property type="molecule type" value="Genomic_DNA"/>
</dbReference>
<reference evidence="4" key="1">
    <citation type="submission" date="2021-04" db="EMBL/GenBank/DDBJ databases">
        <title>Sinoanaerobacter chloroacetimidivorans sp. nov., an obligate anaerobic bacterium isolated from anaerobic sludge.</title>
        <authorList>
            <person name="Bao Y."/>
        </authorList>
    </citation>
    <scope>NUCLEOTIDE SEQUENCE</scope>
    <source>
        <strain evidence="4">BAD-6</strain>
    </source>
</reference>
<evidence type="ECO:0000256" key="1">
    <source>
        <dbReference type="ARBA" id="ARBA00023002"/>
    </source>
</evidence>
<reference evidence="4" key="2">
    <citation type="submission" date="2021-04" db="EMBL/GenBank/DDBJ databases">
        <authorList>
            <person name="Liu J."/>
        </authorList>
    </citation>
    <scope>NUCLEOTIDE SEQUENCE</scope>
    <source>
        <strain evidence="4">BAD-6</strain>
    </source>
</reference>
<evidence type="ECO:0000313" key="5">
    <source>
        <dbReference type="Proteomes" id="UP000675664"/>
    </source>
</evidence>
<organism evidence="4 5">
    <name type="scientific">Sinanaerobacter chloroacetimidivorans</name>
    <dbReference type="NCBI Taxonomy" id="2818044"/>
    <lineage>
        <taxon>Bacteria</taxon>
        <taxon>Bacillati</taxon>
        <taxon>Bacillota</taxon>
        <taxon>Clostridia</taxon>
        <taxon>Peptostreptococcales</taxon>
        <taxon>Anaerovoracaceae</taxon>
        <taxon>Sinanaerobacter</taxon>
    </lineage>
</organism>
<dbReference type="Proteomes" id="UP000675664">
    <property type="component" value="Unassembled WGS sequence"/>
</dbReference>
<feature type="domain" description="Pyruvate/ketoisovalerate oxidoreductase catalytic" evidence="3">
    <location>
        <begin position="12"/>
        <end position="172"/>
    </location>
</feature>
<dbReference type="InterPro" id="IPR011894">
    <property type="entry name" value="PorC_KorC"/>
</dbReference>
<dbReference type="InterPro" id="IPR019752">
    <property type="entry name" value="Pyrv/ketoisovalerate_OxRed_cat"/>
</dbReference>
<gene>
    <name evidence="4" type="ORF">KCX82_12180</name>
</gene>
<dbReference type="InterPro" id="IPR002869">
    <property type="entry name" value="Pyrv_flavodox_OxRed_cen"/>
</dbReference>
<dbReference type="RefSeq" id="WP_227018760.1">
    <property type="nucleotide sequence ID" value="NZ_JAGSND010000007.1"/>
</dbReference>
<feature type="transmembrane region" description="Helical" evidence="2">
    <location>
        <begin position="6"/>
        <end position="27"/>
    </location>
</feature>
<dbReference type="Gene3D" id="3.40.920.10">
    <property type="entry name" value="Pyruvate-ferredoxin oxidoreductase, PFOR, domain III"/>
    <property type="match status" value="1"/>
</dbReference>
<dbReference type="InterPro" id="IPR052554">
    <property type="entry name" value="2-oxoglutarate_synth_KorC"/>
</dbReference>
<dbReference type="NCBIfam" id="TIGR02175">
    <property type="entry name" value="PorC_KorC"/>
    <property type="match status" value="1"/>
</dbReference>
<keyword evidence="2" id="KW-1133">Transmembrane helix</keyword>
<keyword evidence="1" id="KW-0560">Oxidoreductase</keyword>